<accession>A0A5C6PNU1</accession>
<comment type="caution">
    <text evidence="1">The sequence shown here is derived from an EMBL/GenBank/DDBJ whole genome shotgun (WGS) entry which is preliminary data.</text>
</comment>
<protein>
    <submittedName>
        <fullName evidence="1">Uncharacterized protein</fullName>
    </submittedName>
</protein>
<sequence length="85" mass="9089">MELLFLFKYGISDLKHMPAGQWSEQVREEGADTEVGGWGGAQGWGGWGVNRGYGKQVECSGSKASEFKGAAFISKCGVARLFGAL</sequence>
<organism evidence="1 2">
    <name type="scientific">Takifugu flavidus</name>
    <name type="common">sansaifugu</name>
    <dbReference type="NCBI Taxonomy" id="433684"/>
    <lineage>
        <taxon>Eukaryota</taxon>
        <taxon>Metazoa</taxon>
        <taxon>Chordata</taxon>
        <taxon>Craniata</taxon>
        <taxon>Vertebrata</taxon>
        <taxon>Euteleostomi</taxon>
        <taxon>Actinopterygii</taxon>
        <taxon>Neopterygii</taxon>
        <taxon>Teleostei</taxon>
        <taxon>Neoteleostei</taxon>
        <taxon>Acanthomorphata</taxon>
        <taxon>Eupercaria</taxon>
        <taxon>Tetraodontiformes</taxon>
        <taxon>Tetradontoidea</taxon>
        <taxon>Tetraodontidae</taxon>
        <taxon>Takifugu</taxon>
    </lineage>
</organism>
<dbReference type="AlphaFoldDB" id="A0A5C6PNU1"/>
<evidence type="ECO:0000313" key="2">
    <source>
        <dbReference type="Proteomes" id="UP000324091"/>
    </source>
</evidence>
<dbReference type="EMBL" id="RHFK02000001">
    <property type="protein sequence ID" value="TWW80408.1"/>
    <property type="molecule type" value="Genomic_DNA"/>
</dbReference>
<name>A0A5C6PNU1_9TELE</name>
<proteinExistence type="predicted"/>
<evidence type="ECO:0000313" key="1">
    <source>
        <dbReference type="EMBL" id="TWW80408.1"/>
    </source>
</evidence>
<gene>
    <name evidence="1" type="ORF">D4764_01G0002230</name>
</gene>
<dbReference type="Proteomes" id="UP000324091">
    <property type="component" value="Chromosome 1"/>
</dbReference>
<keyword evidence="2" id="KW-1185">Reference proteome</keyword>
<reference evidence="1 2" key="1">
    <citation type="submission" date="2019-04" db="EMBL/GenBank/DDBJ databases">
        <title>Chromosome genome assembly for Takifugu flavidus.</title>
        <authorList>
            <person name="Xiao S."/>
        </authorList>
    </citation>
    <scope>NUCLEOTIDE SEQUENCE [LARGE SCALE GENOMIC DNA]</scope>
    <source>
        <strain evidence="1">HTHZ2018</strain>
        <tissue evidence="1">Muscle</tissue>
    </source>
</reference>